<dbReference type="InterPro" id="IPR036116">
    <property type="entry name" value="FN3_sf"/>
</dbReference>
<dbReference type="AlphaFoldDB" id="A0AAI9K728"/>
<dbReference type="SUPFAM" id="SSF49265">
    <property type="entry name" value="Fibronectin type III"/>
    <property type="match status" value="1"/>
</dbReference>
<dbReference type="Proteomes" id="UP000660047">
    <property type="component" value="Unassembled WGS sequence"/>
</dbReference>
<reference evidence="4" key="1">
    <citation type="submission" date="2020-06" db="EMBL/GenBank/DDBJ databases">
        <title>Characterization of fructooligosaccharide metabolism and fructooligosaccharide-degrading enzymes in human commensal butyrate producers.</title>
        <authorList>
            <person name="Tanno H."/>
            <person name="Fujii T."/>
            <person name="Hirano K."/>
            <person name="Maeno S."/>
            <person name="Tonozuka T."/>
            <person name="Sakamoto M."/>
            <person name="Ohkuma M."/>
            <person name="Tochio T."/>
            <person name="Endo A."/>
        </authorList>
    </citation>
    <scope>NUCLEOTIDE SEQUENCE</scope>
    <source>
        <strain evidence="4">JCM 31265</strain>
    </source>
</reference>
<evidence type="ECO:0000256" key="1">
    <source>
        <dbReference type="SAM" id="MobiDB-lite"/>
    </source>
</evidence>
<accession>A0AAI9K728</accession>
<feature type="compositionally biased region" description="Low complexity" evidence="1">
    <location>
        <begin position="138"/>
        <end position="147"/>
    </location>
</feature>
<feature type="chain" id="PRO_5042571812" description="Fibronectin type-III domain-containing protein" evidence="2">
    <location>
        <begin position="23"/>
        <end position="207"/>
    </location>
</feature>
<dbReference type="Gene3D" id="2.60.40.10">
    <property type="entry name" value="Immunoglobulins"/>
    <property type="match status" value="1"/>
</dbReference>
<dbReference type="InterPro" id="IPR003961">
    <property type="entry name" value="FN3_dom"/>
</dbReference>
<feature type="domain" description="Fibronectin type-III" evidence="3">
    <location>
        <begin position="35"/>
        <end position="137"/>
    </location>
</feature>
<evidence type="ECO:0000256" key="2">
    <source>
        <dbReference type="SAM" id="SignalP"/>
    </source>
</evidence>
<dbReference type="EMBL" id="BLYL01000038">
    <property type="protein sequence ID" value="GFO95796.1"/>
    <property type="molecule type" value="Genomic_DNA"/>
</dbReference>
<dbReference type="InterPro" id="IPR013783">
    <property type="entry name" value="Ig-like_fold"/>
</dbReference>
<comment type="caution">
    <text evidence="4">The sequence shown here is derived from an EMBL/GenBank/DDBJ whole genome shotgun (WGS) entry which is preliminary data.</text>
</comment>
<dbReference type="RefSeq" id="WP_055224731.1">
    <property type="nucleotide sequence ID" value="NZ_BLYL01000038.1"/>
</dbReference>
<proteinExistence type="predicted"/>
<dbReference type="PROSITE" id="PS50853">
    <property type="entry name" value="FN3"/>
    <property type="match status" value="1"/>
</dbReference>
<name>A0AAI9K728_9FIRM</name>
<feature type="compositionally biased region" description="Gly residues" evidence="1">
    <location>
        <begin position="148"/>
        <end position="162"/>
    </location>
</feature>
<feature type="signal peptide" evidence="2">
    <location>
        <begin position="1"/>
        <end position="22"/>
    </location>
</feature>
<evidence type="ECO:0000313" key="5">
    <source>
        <dbReference type="Proteomes" id="UP000660047"/>
    </source>
</evidence>
<sequence>MNKLMRKVVVLMVAFSMLFAGAFASGSTEVQAATTPAKVTIKSAKANYWHDEIFVSWKSVKNATGYQVAFRKTNSSVYRKVSVRGKTSRTLLLDTYRTSYTIKVRAFRQVRVKGKVKTYYGKWSNIKVVKQKYTPPKNNTSSDSSGNSGSGNGSQGSIGTGSGNDVWIPRTGKKYHSRSTCSGMNGPTKVSKSYAESMGYTPCKKCY</sequence>
<protein>
    <recommendedName>
        <fullName evidence="3">Fibronectin type-III domain-containing protein</fullName>
    </recommendedName>
</protein>
<organism evidence="4 5">
    <name type="scientific">Coprococcus eutactus</name>
    <dbReference type="NCBI Taxonomy" id="33043"/>
    <lineage>
        <taxon>Bacteria</taxon>
        <taxon>Bacillati</taxon>
        <taxon>Bacillota</taxon>
        <taxon>Clostridia</taxon>
        <taxon>Lachnospirales</taxon>
        <taxon>Lachnospiraceae</taxon>
        <taxon>Coprococcus</taxon>
    </lineage>
</organism>
<evidence type="ECO:0000313" key="4">
    <source>
        <dbReference type="EMBL" id="GFO95796.1"/>
    </source>
</evidence>
<evidence type="ECO:0000259" key="3">
    <source>
        <dbReference type="PROSITE" id="PS50853"/>
    </source>
</evidence>
<gene>
    <name evidence="4" type="ORF">COEU31_28420</name>
</gene>
<feature type="region of interest" description="Disordered" evidence="1">
    <location>
        <begin position="131"/>
        <end position="169"/>
    </location>
</feature>
<keyword evidence="2" id="KW-0732">Signal</keyword>